<name>A0ABP9MJ54_9GAMM</name>
<dbReference type="Gene3D" id="1.10.8.80">
    <property type="entry name" value="Magnesium chelatase subunit I, C-Terminal domain"/>
    <property type="match status" value="1"/>
</dbReference>
<dbReference type="PANTHER" id="PTHR42759">
    <property type="entry name" value="MOXR FAMILY PROTEIN"/>
    <property type="match status" value="1"/>
</dbReference>
<organism evidence="3 4">
    <name type="scientific">Wohlfahrtiimonas larvae</name>
    <dbReference type="NCBI Taxonomy" id="1157986"/>
    <lineage>
        <taxon>Bacteria</taxon>
        <taxon>Pseudomonadati</taxon>
        <taxon>Pseudomonadota</taxon>
        <taxon>Gammaproteobacteria</taxon>
        <taxon>Cardiobacteriales</taxon>
        <taxon>Ignatzschineriaceae</taxon>
        <taxon>Wohlfahrtiimonas</taxon>
    </lineage>
</organism>
<comment type="caution">
    <text evidence="3">The sequence shown here is derived from an EMBL/GenBank/DDBJ whole genome shotgun (WGS) entry which is preliminary data.</text>
</comment>
<dbReference type="Pfam" id="PF07726">
    <property type="entry name" value="AAA_3"/>
    <property type="match status" value="1"/>
</dbReference>
<dbReference type="SUPFAM" id="SSF52540">
    <property type="entry name" value="P-loop containing nucleoside triphosphate hydrolases"/>
    <property type="match status" value="1"/>
</dbReference>
<dbReference type="RefSeq" id="WP_077924948.1">
    <property type="nucleotide sequence ID" value="NZ_BAABKE010000002.1"/>
</dbReference>
<dbReference type="Gene3D" id="3.40.50.300">
    <property type="entry name" value="P-loop containing nucleotide triphosphate hydrolases"/>
    <property type="match status" value="1"/>
</dbReference>
<dbReference type="PANTHER" id="PTHR42759:SF5">
    <property type="entry name" value="METHANOL DEHYDROGENASE REGULATOR"/>
    <property type="match status" value="1"/>
</dbReference>
<gene>
    <name evidence="3" type="ORF">GCM10023338_08500</name>
</gene>
<evidence type="ECO:0000259" key="2">
    <source>
        <dbReference type="Pfam" id="PF17863"/>
    </source>
</evidence>
<feature type="domain" description="ATPase AAA-3" evidence="1">
    <location>
        <begin position="35"/>
        <end position="166"/>
    </location>
</feature>
<protein>
    <submittedName>
        <fullName evidence="3">AAA family ATPase</fullName>
    </submittedName>
</protein>
<dbReference type="PIRSF" id="PIRSF002849">
    <property type="entry name" value="AAA_ATPase_chaperone_MoxR_prd"/>
    <property type="match status" value="1"/>
</dbReference>
<reference evidence="4" key="1">
    <citation type="journal article" date="2019" name="Int. J. Syst. Evol. Microbiol.">
        <title>The Global Catalogue of Microorganisms (GCM) 10K type strain sequencing project: providing services to taxonomists for standard genome sequencing and annotation.</title>
        <authorList>
            <consortium name="The Broad Institute Genomics Platform"/>
            <consortium name="The Broad Institute Genome Sequencing Center for Infectious Disease"/>
            <person name="Wu L."/>
            <person name="Ma J."/>
        </authorList>
    </citation>
    <scope>NUCLEOTIDE SEQUENCE [LARGE SCALE GENOMIC DNA]</scope>
    <source>
        <strain evidence="4">JCM 18424</strain>
    </source>
</reference>
<feature type="domain" description="ChlI/MoxR AAA lid" evidence="2">
    <location>
        <begin position="229"/>
        <end position="289"/>
    </location>
</feature>
<dbReference type="InterPro" id="IPR041628">
    <property type="entry name" value="ChlI/MoxR_AAA_lid"/>
</dbReference>
<dbReference type="CDD" id="cd00009">
    <property type="entry name" value="AAA"/>
    <property type="match status" value="1"/>
</dbReference>
<sequence>MHNKILKIKAVLNNVLLGKEEQVALSLACLLAKGHLLLEDLPGMGKTTLAHSLAKVLGLSYQRIQFTSDLLPGDIIGGEIFDAESKKFLLHHGPIFTEILLADEINRTTPKSQSALLEAMEERQVSIGRKTYRLPEHFFVIATQNPNTSGSGTYPLPDSQMDRFLMSVSLGYPSVDAELKILKGETNRDKIINLPAMLTKEELTLMQKMVDKVHASDALLTYILRIVEATRSEEKFTVGISPRGSLALLKGAKAYAFISGRDYIIPEDIKAVLPNVLEHRLRQMGQQANHSRDLVYWLLQNVPAIQ</sequence>
<dbReference type="InterPro" id="IPR011703">
    <property type="entry name" value="ATPase_AAA-3"/>
</dbReference>
<evidence type="ECO:0000259" key="1">
    <source>
        <dbReference type="Pfam" id="PF07726"/>
    </source>
</evidence>
<dbReference type="Proteomes" id="UP001500631">
    <property type="component" value="Unassembled WGS sequence"/>
</dbReference>
<dbReference type="InterPro" id="IPR050764">
    <property type="entry name" value="CbbQ/NirQ/NorQ/GpvN"/>
</dbReference>
<evidence type="ECO:0000313" key="3">
    <source>
        <dbReference type="EMBL" id="GAA5097247.1"/>
    </source>
</evidence>
<dbReference type="EMBL" id="BAABKE010000002">
    <property type="protein sequence ID" value="GAA5097247.1"/>
    <property type="molecule type" value="Genomic_DNA"/>
</dbReference>
<accession>A0ABP9MJ54</accession>
<dbReference type="InterPro" id="IPR027417">
    <property type="entry name" value="P-loop_NTPase"/>
</dbReference>
<evidence type="ECO:0000313" key="4">
    <source>
        <dbReference type="Proteomes" id="UP001500631"/>
    </source>
</evidence>
<keyword evidence="4" id="KW-1185">Reference proteome</keyword>
<proteinExistence type="predicted"/>
<dbReference type="Pfam" id="PF17863">
    <property type="entry name" value="AAA_lid_2"/>
    <property type="match status" value="1"/>
</dbReference>